<gene>
    <name evidence="1" type="ORF">EKL94_13280</name>
</gene>
<dbReference type="Proteomes" id="UP000271705">
    <property type="component" value="Unassembled WGS sequence"/>
</dbReference>
<reference evidence="1 2" key="1">
    <citation type="submission" date="2018-12" db="EMBL/GenBank/DDBJ databases">
        <authorList>
            <person name="Kartti S."/>
            <person name="Manni A."/>
            <person name="Chemao El Fihri M.W."/>
            <person name="Laamarti M."/>
            <person name="Temsamani L."/>
            <person name="El Jamali J.E."/>
            <person name="Ouadghiri M."/>
            <person name="Ibrahimi A."/>
            <person name="Filati-Maltouf A."/>
        </authorList>
    </citation>
    <scope>NUCLEOTIDE SEQUENCE [LARGE SCALE GENOMIC DNA]</scope>
    <source>
        <strain evidence="1 2">MDMC339</strain>
    </source>
</reference>
<comment type="caution">
    <text evidence="1">The sequence shown here is derived from an EMBL/GenBank/DDBJ whole genome shotgun (WGS) entry which is preliminary data.</text>
</comment>
<protein>
    <submittedName>
        <fullName evidence="1">Uncharacterized protein</fullName>
    </submittedName>
</protein>
<name>A0A431UG35_STEMA</name>
<sequence length="374" mass="41909">MSELMSIAAQIQVPEKNFNAWLKRPVADDVTVLDTLAACVDQSDRCPEEPFLCQYLPDQALLLFFRASGRNLDDAAPVLALFRQLAQLAEGAAQGYLCAGHYPGGSEGELACWKLGGGRLRSVARLPEQALDLLMPRVDVLLRWMPEQRRHQKKLFFRALLLRFNKLGNAWVRRASPQQIILYDDHDPYLTDGTRVFYTAGWVEEADVVEGADPYRLRRLAGRLWADDQRLYFKGQVVASLDRSPRVVGQAVVVGEKAYLAERDGSGLCMDDIHPATFRRLGAEGGYYADRSHVWCGMRLLPEAPEDFDVLEYGLARGRHAVYLYGRTCEGVDPASFVAAGHGRYHDADHRWSVCVTSSKLCNIGPVLLDPQEK</sequence>
<evidence type="ECO:0000313" key="1">
    <source>
        <dbReference type="EMBL" id="RTQ88286.1"/>
    </source>
</evidence>
<organism evidence="1 2">
    <name type="scientific">Stenotrophomonas maltophilia</name>
    <name type="common">Pseudomonas maltophilia</name>
    <name type="synonym">Xanthomonas maltophilia</name>
    <dbReference type="NCBI Taxonomy" id="40324"/>
    <lineage>
        <taxon>Bacteria</taxon>
        <taxon>Pseudomonadati</taxon>
        <taxon>Pseudomonadota</taxon>
        <taxon>Gammaproteobacteria</taxon>
        <taxon>Lysobacterales</taxon>
        <taxon>Lysobacteraceae</taxon>
        <taxon>Stenotrophomonas</taxon>
        <taxon>Stenotrophomonas maltophilia group</taxon>
    </lineage>
</organism>
<accession>A0A431UG35</accession>
<dbReference type="EMBL" id="RXLZ01000036">
    <property type="protein sequence ID" value="RTQ88286.1"/>
    <property type="molecule type" value="Genomic_DNA"/>
</dbReference>
<evidence type="ECO:0000313" key="2">
    <source>
        <dbReference type="Proteomes" id="UP000271705"/>
    </source>
</evidence>
<dbReference type="AlphaFoldDB" id="A0A431UG35"/>
<dbReference type="RefSeq" id="WP_126929437.1">
    <property type="nucleotide sequence ID" value="NZ_RXLZ01000036.1"/>
</dbReference>
<proteinExistence type="predicted"/>